<evidence type="ECO:0000313" key="2">
    <source>
        <dbReference type="EMBL" id="GAA1081276.1"/>
    </source>
</evidence>
<evidence type="ECO:0000256" key="1">
    <source>
        <dbReference type="SAM" id="MobiDB-lite"/>
    </source>
</evidence>
<accession>A0ABP4E094</accession>
<gene>
    <name evidence="2" type="ORF">GCM10009663_25130</name>
</gene>
<evidence type="ECO:0000313" key="3">
    <source>
        <dbReference type="Proteomes" id="UP001499987"/>
    </source>
</evidence>
<comment type="caution">
    <text evidence="2">The sequence shown here is derived from an EMBL/GenBank/DDBJ whole genome shotgun (WGS) entry which is preliminary data.</text>
</comment>
<protein>
    <submittedName>
        <fullName evidence="2">Uncharacterized protein</fullName>
    </submittedName>
</protein>
<dbReference type="EMBL" id="BAAALD010000018">
    <property type="protein sequence ID" value="GAA1081276.1"/>
    <property type="molecule type" value="Genomic_DNA"/>
</dbReference>
<proteinExistence type="predicted"/>
<organism evidence="2 3">
    <name type="scientific">Kitasatospora arboriphila</name>
    <dbReference type="NCBI Taxonomy" id="258052"/>
    <lineage>
        <taxon>Bacteria</taxon>
        <taxon>Bacillati</taxon>
        <taxon>Actinomycetota</taxon>
        <taxon>Actinomycetes</taxon>
        <taxon>Kitasatosporales</taxon>
        <taxon>Streptomycetaceae</taxon>
        <taxon>Kitasatospora</taxon>
    </lineage>
</organism>
<keyword evidence="3" id="KW-1185">Reference proteome</keyword>
<feature type="compositionally biased region" description="Basic and acidic residues" evidence="1">
    <location>
        <begin position="1"/>
        <end position="10"/>
    </location>
</feature>
<feature type="region of interest" description="Disordered" evidence="1">
    <location>
        <begin position="1"/>
        <end position="67"/>
    </location>
</feature>
<reference evidence="3" key="1">
    <citation type="journal article" date="2019" name="Int. J. Syst. Evol. Microbiol.">
        <title>The Global Catalogue of Microorganisms (GCM) 10K type strain sequencing project: providing services to taxonomists for standard genome sequencing and annotation.</title>
        <authorList>
            <consortium name="The Broad Institute Genomics Platform"/>
            <consortium name="The Broad Institute Genome Sequencing Center for Infectious Disease"/>
            <person name="Wu L."/>
            <person name="Ma J."/>
        </authorList>
    </citation>
    <scope>NUCLEOTIDE SEQUENCE [LARGE SCALE GENOMIC DNA]</scope>
    <source>
        <strain evidence="3">JCM 13002</strain>
    </source>
</reference>
<sequence length="67" mass="6863">MNFPHPEIHRAGRPWRPASKASHVHVPALAADAIPPGTDGGHPSSFRIEGIGAASMPLNGGDTGSTT</sequence>
<dbReference type="Proteomes" id="UP001499987">
    <property type="component" value="Unassembled WGS sequence"/>
</dbReference>
<name>A0ABP4E094_9ACTN</name>